<dbReference type="SUPFAM" id="SSF46689">
    <property type="entry name" value="Homeodomain-like"/>
    <property type="match status" value="1"/>
</dbReference>
<dbReference type="InterPro" id="IPR018060">
    <property type="entry name" value="HTH_AraC"/>
</dbReference>
<dbReference type="SMART" id="SM00342">
    <property type="entry name" value="HTH_ARAC"/>
    <property type="match status" value="1"/>
</dbReference>
<dbReference type="EMBL" id="CP092085">
    <property type="protein sequence ID" value="UUN99513.1"/>
    <property type="molecule type" value="Genomic_DNA"/>
</dbReference>
<sequence length="345" mass="39957">MEYTVNNQHFIESKGTISIALVHEALIGAKNKGFDIEKILVNAEIPLELFNAPKARIAVSSYAKLWTEIADQMNDEFFGMDSHQMRRGCYKLLTKMVMQADTLHIAIEQILQFFNLVLDDFSSKLVIDENYAYIVITDKLQTKAMFCYATYIMLIHSLICWLADQRILLKQLQLKCTAPEDDQDYRVRFCEHITYQTDENYLQFDANYLSIPIKRDQKSWYTFIKNSPENLLLRFKNPLALSSMVRKKLLSLSPCAWLELGDLAEQLNISEATIQRRLKSEGTSYQQLKNDIRCDMAIDLLTKTTHTLQDISELLNFQDASAFHRAFKKWTGVSPGAYREHKHLG</sequence>
<dbReference type="GO" id="GO:0003700">
    <property type="term" value="F:DNA-binding transcription factor activity"/>
    <property type="evidence" value="ECO:0007669"/>
    <property type="project" value="InterPro"/>
</dbReference>
<dbReference type="Pfam" id="PF12625">
    <property type="entry name" value="Arabinose_bd"/>
    <property type="match status" value="1"/>
</dbReference>
<evidence type="ECO:0000313" key="1">
    <source>
        <dbReference type="EMBL" id="UUN99513.1"/>
    </source>
</evidence>
<name>A0A8I1DG10_ACIBZ</name>
<dbReference type="PANTHER" id="PTHR47894:SF1">
    <property type="entry name" value="HTH-TYPE TRANSCRIPTIONAL REGULATOR VQSM"/>
    <property type="match status" value="1"/>
</dbReference>
<dbReference type="AlphaFoldDB" id="A0A8I1DG10"/>
<dbReference type="Pfam" id="PF12833">
    <property type="entry name" value="HTH_18"/>
    <property type="match status" value="1"/>
</dbReference>
<evidence type="ECO:0000313" key="2">
    <source>
        <dbReference type="Proteomes" id="UP000644140"/>
    </source>
</evidence>
<dbReference type="Gene3D" id="1.10.10.60">
    <property type="entry name" value="Homeodomain-like"/>
    <property type="match status" value="1"/>
</dbReference>
<dbReference type="InterPro" id="IPR032687">
    <property type="entry name" value="AraC-type_N"/>
</dbReference>
<protein>
    <submittedName>
        <fullName evidence="1">AraC family transcriptional regulator</fullName>
    </submittedName>
</protein>
<dbReference type="GO" id="GO:0005829">
    <property type="term" value="C:cytosol"/>
    <property type="evidence" value="ECO:0007669"/>
    <property type="project" value="TreeGrafter"/>
</dbReference>
<dbReference type="PANTHER" id="PTHR47894">
    <property type="entry name" value="HTH-TYPE TRANSCRIPTIONAL REGULATOR GADX"/>
    <property type="match status" value="1"/>
</dbReference>
<dbReference type="RefSeq" id="WP_100885430.1">
    <property type="nucleotide sequence ID" value="NZ_BKEF01000020.1"/>
</dbReference>
<dbReference type="Proteomes" id="UP000644140">
    <property type="component" value="Chromosome"/>
</dbReference>
<dbReference type="KEGG" id="aber:BSR55_12760"/>
<dbReference type="PROSITE" id="PS01124">
    <property type="entry name" value="HTH_ARAC_FAMILY_2"/>
    <property type="match status" value="1"/>
</dbReference>
<proteinExistence type="predicted"/>
<gene>
    <name evidence="1" type="ORF">I9054_008735</name>
</gene>
<dbReference type="InterPro" id="IPR009057">
    <property type="entry name" value="Homeodomain-like_sf"/>
</dbReference>
<dbReference type="GO" id="GO:0000976">
    <property type="term" value="F:transcription cis-regulatory region binding"/>
    <property type="evidence" value="ECO:0007669"/>
    <property type="project" value="TreeGrafter"/>
</dbReference>
<accession>A0A8I1DG10</accession>
<organism evidence="1 2">
    <name type="scientific">Acinetobacter bereziniae</name>
    <name type="common">Acinetobacter genomosp. 10</name>
    <dbReference type="NCBI Taxonomy" id="106648"/>
    <lineage>
        <taxon>Bacteria</taxon>
        <taxon>Pseudomonadati</taxon>
        <taxon>Pseudomonadota</taxon>
        <taxon>Gammaproteobacteria</taxon>
        <taxon>Moraxellales</taxon>
        <taxon>Moraxellaceae</taxon>
        <taxon>Acinetobacter</taxon>
    </lineage>
</organism>
<reference evidence="1" key="1">
    <citation type="submission" date="2022-02" db="EMBL/GenBank/DDBJ databases">
        <title>Characterization of Tn125 harboring carbapenem-resistant Acinetobacter bereziniae clinical isolates.</title>
        <authorList>
            <person name="Wong N.-K."/>
            <person name="Pan Q."/>
        </authorList>
    </citation>
    <scope>NUCLEOTIDE SEQUENCE</scope>
    <source>
        <strain evidence="1">GD03393</strain>
    </source>
</reference>